<dbReference type="SUPFAM" id="SSF56935">
    <property type="entry name" value="Porins"/>
    <property type="match status" value="1"/>
</dbReference>
<dbReference type="OrthoDB" id="9763822at2"/>
<proteinExistence type="predicted"/>
<accession>F1ZCP1</accession>
<sequence>MVLWHLRYTTALLTAAALVVPTVGMARPVHHSAKNTHEAELEARLQKLEDEVSELRGALKAAKAQQASTTPVPAQAPVSTEQFAAVQQDAAAARAEAITATRTAEAASVRSVETQKKVDTLADATPKQGFRSGNSNVVLSGYIKLVASSARYNGGDVPTNTLGRDLYLPQSVPVFNPASPSSPTTVTDFSAKQTRFWVDANTKLGRHALKAYIEFDFQAAPGTPMALGQGTQRTTNAYDLAMRRAFIQFDRWTFGQDFTNFENVATLPESTDYVGGIDGLIFARQPMVRYALPVAKNTKLYLAVENPETASATVGAAGLIENGEDHAPDATARLEYVSSFGLLDLATVWRELRVDNAKTGAAHIVDSRLGWGVSAQGKIFLSANHLSDIRFQATYGEGIGRYLGLNFSPDAVLQANGNLGAVRNIGLFGAGHIAIDKQWRVNLIGSWQKVNYAGYLDHSALGVGTYNREAWSAAGNVFFSPVSNVDLGIEYRHGNREIVDGLNGHVDKFDFAAKYSF</sequence>
<comment type="caution">
    <text evidence="2">The sequence shown here is derived from an EMBL/GenBank/DDBJ whole genome shotgun (WGS) entry which is preliminary data.</text>
</comment>
<dbReference type="Pfam" id="PF19577">
    <property type="entry name" value="DcaP"/>
    <property type="match status" value="1"/>
</dbReference>
<protein>
    <submittedName>
        <fullName evidence="2">Uncharacterized protein</fullName>
    </submittedName>
</protein>
<dbReference type="HOGENOM" id="CLU_038666_0_0_5"/>
<evidence type="ECO:0000256" key="1">
    <source>
        <dbReference type="SAM" id="Coils"/>
    </source>
</evidence>
<reference evidence="2 3" key="1">
    <citation type="journal article" date="2012" name="J. Bacteriol.">
        <title>Draft Genome Sequence of Novosphingobium nitrogenifigens Y88T.</title>
        <authorList>
            <person name="Strabala T.J."/>
            <person name="Macdonald L."/>
            <person name="Liu V."/>
            <person name="Smit A.M."/>
        </authorList>
    </citation>
    <scope>NUCLEOTIDE SEQUENCE [LARGE SCALE GENOMIC DNA]</scope>
    <source>
        <strain evidence="2 3">DSM 19370</strain>
    </source>
</reference>
<keyword evidence="1" id="KW-0175">Coiled coil</keyword>
<keyword evidence="3" id="KW-1185">Reference proteome</keyword>
<gene>
    <name evidence="2" type="ORF">Y88_2945</name>
</gene>
<dbReference type="Proteomes" id="UP000004728">
    <property type="component" value="Unassembled WGS sequence"/>
</dbReference>
<dbReference type="EMBL" id="AEWJ01000056">
    <property type="protein sequence ID" value="EGD57622.1"/>
    <property type="molecule type" value="Genomic_DNA"/>
</dbReference>
<dbReference type="RefSeq" id="WP_008071154.1">
    <property type="nucleotide sequence ID" value="NZ_AQWK01000026.1"/>
</dbReference>
<name>F1ZCP1_9SPHN</name>
<dbReference type="STRING" id="983920.Y88_2945"/>
<feature type="coiled-coil region" evidence="1">
    <location>
        <begin position="31"/>
        <end position="65"/>
    </location>
</feature>
<evidence type="ECO:0000313" key="3">
    <source>
        <dbReference type="Proteomes" id="UP000004728"/>
    </source>
</evidence>
<dbReference type="AlphaFoldDB" id="F1ZCP1"/>
<dbReference type="InParanoid" id="F1ZCP1"/>
<organism evidence="2 3">
    <name type="scientific">Novosphingobium nitrogenifigens DSM 19370</name>
    <dbReference type="NCBI Taxonomy" id="983920"/>
    <lineage>
        <taxon>Bacteria</taxon>
        <taxon>Pseudomonadati</taxon>
        <taxon>Pseudomonadota</taxon>
        <taxon>Alphaproteobacteria</taxon>
        <taxon>Sphingomonadales</taxon>
        <taxon>Sphingomonadaceae</taxon>
        <taxon>Novosphingobium</taxon>
    </lineage>
</organism>
<dbReference type="InterPro" id="IPR045748">
    <property type="entry name" value="DcaP"/>
</dbReference>
<evidence type="ECO:0000313" key="2">
    <source>
        <dbReference type="EMBL" id="EGD57622.1"/>
    </source>
</evidence>
<dbReference type="eggNOG" id="COG3203">
    <property type="taxonomic scope" value="Bacteria"/>
</dbReference>